<dbReference type="InterPro" id="IPR027409">
    <property type="entry name" value="GroEL-like_apical_dom_sf"/>
</dbReference>
<evidence type="ECO:0000256" key="6">
    <source>
        <dbReference type="HAMAP-Rule" id="MF_00600"/>
    </source>
</evidence>
<comment type="function">
    <text evidence="6 8">Together with its co-chaperonin GroES, plays an essential role in assisting protein folding. The GroEL-GroES system forms a nano-cage that allows encapsulation of the non-native substrate proteins and provides a physical environment optimized to promote and accelerate protein folding.</text>
</comment>
<accession>A0A1F5NVV2</accession>
<evidence type="ECO:0000256" key="1">
    <source>
        <dbReference type="ARBA" id="ARBA00006607"/>
    </source>
</evidence>
<feature type="binding site" evidence="6">
    <location>
        <position position="413"/>
    </location>
    <ligand>
        <name>ATP</name>
        <dbReference type="ChEBI" id="CHEBI:30616"/>
    </ligand>
</feature>
<protein>
    <recommendedName>
        <fullName evidence="6">Chaperonin GroEL</fullName>
        <ecNumber evidence="6">5.6.1.7</ecNumber>
    </recommendedName>
    <alternativeName>
        <fullName evidence="6">60 kDa chaperonin</fullName>
    </alternativeName>
    <alternativeName>
        <fullName evidence="6">Chaperonin-60</fullName>
        <shortName evidence="6">Cpn60</shortName>
    </alternativeName>
</protein>
<proteinExistence type="inferred from homology"/>
<organism evidence="9 10">
    <name type="scientific">Candidatus Doudnabacteria bacterium RIFCSPHIGHO2_01_FULL_46_24</name>
    <dbReference type="NCBI Taxonomy" id="1817825"/>
    <lineage>
        <taxon>Bacteria</taxon>
        <taxon>Candidatus Doudnaibacteriota</taxon>
    </lineage>
</organism>
<comment type="caution">
    <text evidence="9">The sequence shown here is derived from an EMBL/GenBank/DDBJ whole genome shotgun (WGS) entry which is preliminary data.</text>
</comment>
<dbReference type="GO" id="GO:0016853">
    <property type="term" value="F:isomerase activity"/>
    <property type="evidence" value="ECO:0007669"/>
    <property type="project" value="UniProtKB-KW"/>
</dbReference>
<dbReference type="STRING" id="1817825.A2720_02195"/>
<dbReference type="SUPFAM" id="SSF48592">
    <property type="entry name" value="GroEL equatorial domain-like"/>
    <property type="match status" value="1"/>
</dbReference>
<evidence type="ECO:0000256" key="7">
    <source>
        <dbReference type="RuleBase" id="RU000418"/>
    </source>
</evidence>
<keyword evidence="5 6" id="KW-0413">Isomerase</keyword>
<dbReference type="EMBL" id="MFEL01000006">
    <property type="protein sequence ID" value="OGE81704.1"/>
    <property type="molecule type" value="Genomic_DNA"/>
</dbReference>
<dbReference type="InterPro" id="IPR018370">
    <property type="entry name" value="Chaperonin_Cpn60_CS"/>
</dbReference>
<dbReference type="InterPro" id="IPR001844">
    <property type="entry name" value="Cpn60/GroEL"/>
</dbReference>
<name>A0A1F5NVV2_9BACT</name>
<dbReference type="GO" id="GO:0005737">
    <property type="term" value="C:cytoplasm"/>
    <property type="evidence" value="ECO:0007669"/>
    <property type="project" value="UniProtKB-SubCell"/>
</dbReference>
<feature type="binding site" evidence="6">
    <location>
        <begin position="86"/>
        <end position="90"/>
    </location>
    <ligand>
        <name>ATP</name>
        <dbReference type="ChEBI" id="CHEBI:30616"/>
    </ligand>
</feature>
<dbReference type="Pfam" id="PF00118">
    <property type="entry name" value="Cpn60_TCP1"/>
    <property type="match status" value="1"/>
</dbReference>
<dbReference type="GO" id="GO:0051082">
    <property type="term" value="F:unfolded protein binding"/>
    <property type="evidence" value="ECO:0007669"/>
    <property type="project" value="UniProtKB-UniRule"/>
</dbReference>
<dbReference type="SUPFAM" id="SSF54849">
    <property type="entry name" value="GroEL-intermediate domain like"/>
    <property type="match status" value="1"/>
</dbReference>
<comment type="caution">
    <text evidence="6">Lacks conserved residue(s) required for the propagation of feature annotation.</text>
</comment>
<dbReference type="GO" id="GO:0140662">
    <property type="term" value="F:ATP-dependent protein folding chaperone"/>
    <property type="evidence" value="ECO:0007669"/>
    <property type="project" value="InterPro"/>
</dbReference>
<dbReference type="NCBIfam" id="NF009488">
    <property type="entry name" value="PRK12850.1"/>
    <property type="match status" value="1"/>
</dbReference>
<evidence type="ECO:0000256" key="2">
    <source>
        <dbReference type="ARBA" id="ARBA00022741"/>
    </source>
</evidence>
<evidence type="ECO:0000313" key="10">
    <source>
        <dbReference type="Proteomes" id="UP000178892"/>
    </source>
</evidence>
<reference evidence="9 10" key="1">
    <citation type="journal article" date="2016" name="Nat. Commun.">
        <title>Thousands of microbial genomes shed light on interconnected biogeochemical processes in an aquifer system.</title>
        <authorList>
            <person name="Anantharaman K."/>
            <person name="Brown C.T."/>
            <person name="Hug L.A."/>
            <person name="Sharon I."/>
            <person name="Castelle C.J."/>
            <person name="Probst A.J."/>
            <person name="Thomas B.C."/>
            <person name="Singh A."/>
            <person name="Wilkins M.J."/>
            <person name="Karaoz U."/>
            <person name="Brodie E.L."/>
            <person name="Williams K.H."/>
            <person name="Hubbard S.S."/>
            <person name="Banfield J.F."/>
        </authorList>
    </citation>
    <scope>NUCLEOTIDE SEQUENCE [LARGE SCALE GENOMIC DNA]</scope>
</reference>
<evidence type="ECO:0000313" key="9">
    <source>
        <dbReference type="EMBL" id="OGE81704.1"/>
    </source>
</evidence>
<dbReference type="GO" id="GO:0042026">
    <property type="term" value="P:protein refolding"/>
    <property type="evidence" value="ECO:0007669"/>
    <property type="project" value="UniProtKB-UniRule"/>
</dbReference>
<dbReference type="InterPro" id="IPR002423">
    <property type="entry name" value="Cpn60/GroEL/TCP-1"/>
</dbReference>
<dbReference type="Gene3D" id="3.50.7.10">
    <property type="entry name" value="GroEL"/>
    <property type="match status" value="1"/>
</dbReference>
<dbReference type="PANTHER" id="PTHR45633">
    <property type="entry name" value="60 KDA HEAT SHOCK PROTEIN, MITOCHONDRIAL"/>
    <property type="match status" value="1"/>
</dbReference>
<dbReference type="NCBIfam" id="NF009487">
    <property type="entry name" value="PRK12849.1"/>
    <property type="match status" value="1"/>
</dbReference>
<comment type="subcellular location">
    <subcellularLocation>
        <location evidence="6">Cytoplasm</location>
    </subcellularLocation>
</comment>
<evidence type="ECO:0000256" key="3">
    <source>
        <dbReference type="ARBA" id="ARBA00022840"/>
    </source>
</evidence>
<evidence type="ECO:0000256" key="5">
    <source>
        <dbReference type="ARBA" id="ARBA00023235"/>
    </source>
</evidence>
<feature type="binding site" evidence="6">
    <location>
        <position position="501"/>
    </location>
    <ligand>
        <name>ATP</name>
        <dbReference type="ChEBI" id="CHEBI:30616"/>
    </ligand>
</feature>
<keyword evidence="4 6" id="KW-0143">Chaperone</keyword>
<keyword evidence="6" id="KW-0963">Cytoplasm</keyword>
<feature type="binding site" evidence="6">
    <location>
        <begin position="29"/>
        <end position="32"/>
    </location>
    <ligand>
        <name>ATP</name>
        <dbReference type="ChEBI" id="CHEBI:30616"/>
    </ligand>
</feature>
<keyword evidence="2 6" id="KW-0547">Nucleotide-binding</keyword>
<dbReference type="CDD" id="cd03344">
    <property type="entry name" value="GroEL"/>
    <property type="match status" value="1"/>
</dbReference>
<dbReference type="NCBIfam" id="TIGR02348">
    <property type="entry name" value="GroEL"/>
    <property type="match status" value="1"/>
</dbReference>
<dbReference type="EC" id="5.6.1.7" evidence="6"/>
<dbReference type="InterPro" id="IPR027410">
    <property type="entry name" value="TCP-1-like_intermed_sf"/>
</dbReference>
<dbReference type="Proteomes" id="UP000178892">
    <property type="component" value="Unassembled WGS sequence"/>
</dbReference>
<dbReference type="GO" id="GO:0005524">
    <property type="term" value="F:ATP binding"/>
    <property type="evidence" value="ECO:0007669"/>
    <property type="project" value="UniProtKB-UniRule"/>
</dbReference>
<dbReference type="SUPFAM" id="SSF52029">
    <property type="entry name" value="GroEL apical domain-like"/>
    <property type="match status" value="1"/>
</dbReference>
<evidence type="ECO:0000256" key="8">
    <source>
        <dbReference type="RuleBase" id="RU000419"/>
    </source>
</evidence>
<dbReference type="PROSITE" id="PS00296">
    <property type="entry name" value="CHAPERONINS_CPN60"/>
    <property type="match status" value="1"/>
</dbReference>
<dbReference type="Gene3D" id="1.10.560.10">
    <property type="entry name" value="GroEL-like equatorial domain"/>
    <property type="match status" value="1"/>
</dbReference>
<dbReference type="HAMAP" id="MF_00600">
    <property type="entry name" value="CH60"/>
    <property type="match status" value="1"/>
</dbReference>
<comment type="subunit">
    <text evidence="6 8">Forms a cylinder of 14 subunits composed of two heptameric rings stacked back-to-back. Interacts with the co-chaperonin GroES.</text>
</comment>
<keyword evidence="3 6" id="KW-0067">ATP-binding</keyword>
<evidence type="ECO:0000256" key="4">
    <source>
        <dbReference type="ARBA" id="ARBA00023186"/>
    </source>
</evidence>
<comment type="similarity">
    <text evidence="1 6 7">Belongs to the chaperonin (HSP60) family.</text>
</comment>
<dbReference type="NCBIfam" id="NF009489">
    <property type="entry name" value="PRK12851.1"/>
    <property type="match status" value="1"/>
</dbReference>
<dbReference type="AlphaFoldDB" id="A0A1F5NVV2"/>
<dbReference type="InterPro" id="IPR027413">
    <property type="entry name" value="GROEL-like_equatorial_sf"/>
</dbReference>
<dbReference type="PRINTS" id="PR00298">
    <property type="entry name" value="CHAPERONIN60"/>
</dbReference>
<dbReference type="Gene3D" id="3.30.260.10">
    <property type="entry name" value="TCP-1-like chaperonin intermediate domain"/>
    <property type="match status" value="1"/>
</dbReference>
<dbReference type="FunFam" id="3.50.7.10:FF:000001">
    <property type="entry name" value="60 kDa chaperonin"/>
    <property type="match status" value="1"/>
</dbReference>
<sequence length="546" mass="58495">MAKLILSGSNAREEIMKGVDALANVVKVTLGPKGRNVILDKGFGSPTITNDGVTIAKEIDLENKYQNVGASLIQEVAEKTNDVAGDGTTTATVLAQAILSHWREVRDQADVLALRRGLDKAVAFVVEELKKMKKDVKTSEEIAQVGTISSLDPFVGKLIADAMNDVGKDGVITVEEGQTLGLEKEVVKGMRFDKGFVAPYMVTNAERMEAVWEDAYILVTDRKIASIQEVLPLLEKVAQSGKKDLVVIADEIEGEALATFIVNKLRGTFNVLGIKAPGFGDRRKEMLQDIAVLTGAEVITEDLGLKLESAKLEQLGRARKVIATKENTTIVDGAGEKAKIDARVAAIKNELKTTTSDYEKEKLQERLARLAGGVAVIKVGAATETEMKEKKFKIEDALNATKAAVEEGIVAGGGAPLAKIAPRLDEFASTVPNSEKLGVGIIRKSLEVPLRQMAENSGLNPSQILAEVQRAGSDVGFDFGGFDPNNWKSGVKDLMIAGIIDPVKVTRTALQNAASIAGELLTTEAIVVDKPEPKTQAPMPNPGMDY</sequence>
<dbReference type="NCBIfam" id="NF000592">
    <property type="entry name" value="PRK00013.1"/>
    <property type="match status" value="1"/>
</dbReference>
<gene>
    <name evidence="6" type="primary">groEL</name>
    <name evidence="6" type="synonym">groL</name>
    <name evidence="9" type="ORF">A2720_02195</name>
</gene>